<proteinExistence type="predicted"/>
<sequence>MLAKSEDKLLTRTAKRQSQISRLDEGPAARPSSCSRYCASTLLWPISSDSHVYAPACSGPMLSMRRRHCCSLQLHRVLLPR</sequence>
<comment type="caution">
    <text evidence="2">The sequence shown here is derived from an EMBL/GenBank/DDBJ whole genome shotgun (WGS) entry which is preliminary data.</text>
</comment>
<feature type="compositionally biased region" description="Basic and acidic residues" evidence="1">
    <location>
        <begin position="1"/>
        <end position="10"/>
    </location>
</feature>
<name>A0A4Z2HFE3_9TELE</name>
<evidence type="ECO:0000313" key="3">
    <source>
        <dbReference type="Proteomes" id="UP000314294"/>
    </source>
</evidence>
<protein>
    <submittedName>
        <fullName evidence="2">Uncharacterized protein</fullName>
    </submittedName>
</protein>
<dbReference type="Proteomes" id="UP000314294">
    <property type="component" value="Unassembled WGS sequence"/>
</dbReference>
<evidence type="ECO:0000256" key="1">
    <source>
        <dbReference type="SAM" id="MobiDB-lite"/>
    </source>
</evidence>
<organism evidence="2 3">
    <name type="scientific">Liparis tanakae</name>
    <name type="common">Tanaka's snailfish</name>
    <dbReference type="NCBI Taxonomy" id="230148"/>
    <lineage>
        <taxon>Eukaryota</taxon>
        <taxon>Metazoa</taxon>
        <taxon>Chordata</taxon>
        <taxon>Craniata</taxon>
        <taxon>Vertebrata</taxon>
        <taxon>Euteleostomi</taxon>
        <taxon>Actinopterygii</taxon>
        <taxon>Neopterygii</taxon>
        <taxon>Teleostei</taxon>
        <taxon>Neoteleostei</taxon>
        <taxon>Acanthomorphata</taxon>
        <taxon>Eupercaria</taxon>
        <taxon>Perciformes</taxon>
        <taxon>Cottioidei</taxon>
        <taxon>Cottales</taxon>
        <taxon>Liparidae</taxon>
        <taxon>Liparis</taxon>
    </lineage>
</organism>
<dbReference type="EMBL" id="SRLO01000260">
    <property type="protein sequence ID" value="TNN64015.1"/>
    <property type="molecule type" value="Genomic_DNA"/>
</dbReference>
<gene>
    <name evidence="2" type="ORF">EYF80_025738</name>
</gene>
<evidence type="ECO:0000313" key="2">
    <source>
        <dbReference type="EMBL" id="TNN64015.1"/>
    </source>
</evidence>
<dbReference type="AlphaFoldDB" id="A0A4Z2HFE3"/>
<feature type="region of interest" description="Disordered" evidence="1">
    <location>
        <begin position="1"/>
        <end position="33"/>
    </location>
</feature>
<keyword evidence="3" id="KW-1185">Reference proteome</keyword>
<reference evidence="2 3" key="1">
    <citation type="submission" date="2019-03" db="EMBL/GenBank/DDBJ databases">
        <title>First draft genome of Liparis tanakae, snailfish: a comprehensive survey of snailfish specific genes.</title>
        <authorList>
            <person name="Kim W."/>
            <person name="Song I."/>
            <person name="Jeong J.-H."/>
            <person name="Kim D."/>
            <person name="Kim S."/>
            <person name="Ryu S."/>
            <person name="Song J.Y."/>
            <person name="Lee S.K."/>
        </authorList>
    </citation>
    <scope>NUCLEOTIDE SEQUENCE [LARGE SCALE GENOMIC DNA]</scope>
    <source>
        <tissue evidence="2">Muscle</tissue>
    </source>
</reference>
<accession>A0A4Z2HFE3</accession>